<sequence length="144" mass="16556">MFRKFENESERPSPVQERHDFDQTRRLQESPFRVSVVHSSRGLIPIVKFDGSLYIPSLCVSRLVDLDHDQIVQRIEQMNIEVRFQLCIPDHHGAHSKLRECLSTIGILVNPEEMIRLIPITAAIRILNGTLQNVTIVEEVEGSM</sequence>
<dbReference type="KEGG" id="goe:100901933"/>
<name>A0AAJ7L5C0_9ACAR</name>
<keyword evidence="2" id="KW-1185">Reference proteome</keyword>
<evidence type="ECO:0000256" key="1">
    <source>
        <dbReference type="SAM" id="MobiDB-lite"/>
    </source>
</evidence>
<dbReference type="GeneID" id="100901933"/>
<protein>
    <submittedName>
        <fullName evidence="3">Uncharacterized protein LOC100901933</fullName>
    </submittedName>
</protein>
<dbReference type="RefSeq" id="XP_018496281.1">
    <property type="nucleotide sequence ID" value="XM_018640765.1"/>
</dbReference>
<evidence type="ECO:0000313" key="2">
    <source>
        <dbReference type="Proteomes" id="UP000694867"/>
    </source>
</evidence>
<dbReference type="AlphaFoldDB" id="A0AAJ7L5C0"/>
<organism evidence="2 3">
    <name type="scientific">Galendromus occidentalis</name>
    <name type="common">western predatory mite</name>
    <dbReference type="NCBI Taxonomy" id="34638"/>
    <lineage>
        <taxon>Eukaryota</taxon>
        <taxon>Metazoa</taxon>
        <taxon>Ecdysozoa</taxon>
        <taxon>Arthropoda</taxon>
        <taxon>Chelicerata</taxon>
        <taxon>Arachnida</taxon>
        <taxon>Acari</taxon>
        <taxon>Parasitiformes</taxon>
        <taxon>Mesostigmata</taxon>
        <taxon>Gamasina</taxon>
        <taxon>Phytoseioidea</taxon>
        <taxon>Phytoseiidae</taxon>
        <taxon>Typhlodrominae</taxon>
        <taxon>Galendromus</taxon>
    </lineage>
</organism>
<evidence type="ECO:0000313" key="3">
    <source>
        <dbReference type="RefSeq" id="XP_018496281.1"/>
    </source>
</evidence>
<dbReference type="Proteomes" id="UP000694867">
    <property type="component" value="Unplaced"/>
</dbReference>
<gene>
    <name evidence="3" type="primary">LOC100901933</name>
</gene>
<feature type="region of interest" description="Disordered" evidence="1">
    <location>
        <begin position="1"/>
        <end position="23"/>
    </location>
</feature>
<proteinExistence type="predicted"/>
<accession>A0AAJ7L5C0</accession>
<reference evidence="3" key="1">
    <citation type="submission" date="2025-08" db="UniProtKB">
        <authorList>
            <consortium name="RefSeq"/>
        </authorList>
    </citation>
    <scope>IDENTIFICATION</scope>
</reference>